<dbReference type="OrthoDB" id="433474at2759"/>
<dbReference type="PANTHER" id="PTHR48081:SF33">
    <property type="entry name" value="KYNURENINE FORMAMIDASE"/>
    <property type="match status" value="1"/>
</dbReference>
<dbReference type="STRING" id="1314783.A0A165NFX8"/>
<keyword evidence="4" id="KW-1185">Reference proteome</keyword>
<name>A0A165NFX8_9APHY</name>
<dbReference type="InterPro" id="IPR029058">
    <property type="entry name" value="AB_hydrolase_fold"/>
</dbReference>
<gene>
    <name evidence="3" type="ORF">DAEQUDRAFT_813219</name>
</gene>
<keyword evidence="1 3" id="KW-0378">Hydrolase</keyword>
<dbReference type="Gene3D" id="3.40.50.1820">
    <property type="entry name" value="alpha/beta hydrolase"/>
    <property type="match status" value="1"/>
</dbReference>
<evidence type="ECO:0000256" key="1">
    <source>
        <dbReference type="ARBA" id="ARBA00022801"/>
    </source>
</evidence>
<dbReference type="EMBL" id="KV429082">
    <property type="protein sequence ID" value="KZT66920.1"/>
    <property type="molecule type" value="Genomic_DNA"/>
</dbReference>
<proteinExistence type="predicted"/>
<organism evidence="3 4">
    <name type="scientific">Daedalea quercina L-15889</name>
    <dbReference type="NCBI Taxonomy" id="1314783"/>
    <lineage>
        <taxon>Eukaryota</taxon>
        <taxon>Fungi</taxon>
        <taxon>Dikarya</taxon>
        <taxon>Basidiomycota</taxon>
        <taxon>Agaricomycotina</taxon>
        <taxon>Agaricomycetes</taxon>
        <taxon>Polyporales</taxon>
        <taxon>Fomitopsis</taxon>
    </lineage>
</organism>
<protein>
    <submittedName>
        <fullName evidence="3">Alpha/beta-hydrolase</fullName>
    </submittedName>
</protein>
<dbReference type="GO" id="GO:0016787">
    <property type="term" value="F:hydrolase activity"/>
    <property type="evidence" value="ECO:0007669"/>
    <property type="project" value="UniProtKB-KW"/>
</dbReference>
<feature type="domain" description="Alpha/beta hydrolase fold-3" evidence="2">
    <location>
        <begin position="74"/>
        <end position="283"/>
    </location>
</feature>
<reference evidence="3 4" key="1">
    <citation type="journal article" date="2016" name="Mol. Biol. Evol.">
        <title>Comparative Genomics of Early-Diverging Mushroom-Forming Fungi Provides Insights into the Origins of Lignocellulose Decay Capabilities.</title>
        <authorList>
            <person name="Nagy L.G."/>
            <person name="Riley R."/>
            <person name="Tritt A."/>
            <person name="Adam C."/>
            <person name="Daum C."/>
            <person name="Floudas D."/>
            <person name="Sun H."/>
            <person name="Yadav J.S."/>
            <person name="Pangilinan J."/>
            <person name="Larsson K.H."/>
            <person name="Matsuura K."/>
            <person name="Barry K."/>
            <person name="Labutti K."/>
            <person name="Kuo R."/>
            <person name="Ohm R.A."/>
            <person name="Bhattacharya S.S."/>
            <person name="Shirouzu T."/>
            <person name="Yoshinaga Y."/>
            <person name="Martin F.M."/>
            <person name="Grigoriev I.V."/>
            <person name="Hibbett D.S."/>
        </authorList>
    </citation>
    <scope>NUCLEOTIDE SEQUENCE [LARGE SCALE GENOMIC DNA]</scope>
    <source>
        <strain evidence="3 4">L-15889</strain>
    </source>
</reference>
<evidence type="ECO:0000313" key="3">
    <source>
        <dbReference type="EMBL" id="KZT66920.1"/>
    </source>
</evidence>
<evidence type="ECO:0000259" key="2">
    <source>
        <dbReference type="Pfam" id="PF07859"/>
    </source>
</evidence>
<dbReference type="PANTHER" id="PTHR48081">
    <property type="entry name" value="AB HYDROLASE SUPERFAMILY PROTEIN C4A8.06C"/>
    <property type="match status" value="1"/>
</dbReference>
<dbReference type="Proteomes" id="UP000076727">
    <property type="component" value="Unassembled WGS sequence"/>
</dbReference>
<dbReference type="SUPFAM" id="SSF53474">
    <property type="entry name" value="alpha/beta-Hydrolases"/>
    <property type="match status" value="1"/>
</dbReference>
<dbReference type="InterPro" id="IPR050300">
    <property type="entry name" value="GDXG_lipolytic_enzyme"/>
</dbReference>
<dbReference type="AlphaFoldDB" id="A0A165NFX8"/>
<sequence length="311" mass="35564">MDLVAQLEDTAIELINTATMNAFIPHLERHRTEIESVQMKTFKYGETERHMLDVYYPPSGDLAASEKVPVLHFFYGGSFVRGARKLAPPYDLAYASTGAYFARRGILTVIADYRLVPNVKYPQPIEDIRDAVNWVVNNGDKIVEDTPIQADFDNVFLLGHSAGTIYTATLLFHPTLLTSHLRSHIRGVVLKSGIYRFPRNERMGPEHPLLQLYGSWDEVEANQPMTLLEQAPDEHFQGFPQVVMFASQREPDWWMVSNEELREALQVRLGREVPLIVMKGHNHISPHWALWSGEGEEWAEEVTSWIHEKSV</sequence>
<accession>A0A165NFX8</accession>
<dbReference type="Pfam" id="PF07859">
    <property type="entry name" value="Abhydrolase_3"/>
    <property type="match status" value="1"/>
</dbReference>
<evidence type="ECO:0000313" key="4">
    <source>
        <dbReference type="Proteomes" id="UP000076727"/>
    </source>
</evidence>
<dbReference type="InterPro" id="IPR013094">
    <property type="entry name" value="AB_hydrolase_3"/>
</dbReference>